<name>A0A0E0E060_9ORYZ</name>
<feature type="region of interest" description="Disordered" evidence="1">
    <location>
        <begin position="121"/>
        <end position="141"/>
    </location>
</feature>
<feature type="region of interest" description="Disordered" evidence="1">
    <location>
        <begin position="889"/>
        <end position="925"/>
    </location>
</feature>
<feature type="region of interest" description="Disordered" evidence="1">
    <location>
        <begin position="1"/>
        <end position="99"/>
    </location>
</feature>
<dbReference type="Gramene" id="OMERI06G11630.2">
    <property type="protein sequence ID" value="OMERI06G11630.2"/>
    <property type="gene ID" value="OMERI06G11630"/>
</dbReference>
<reference evidence="2" key="2">
    <citation type="submission" date="2018-05" db="EMBL/GenBank/DDBJ databases">
        <title>OmerRS3 (Oryza meridionalis Reference Sequence Version 3).</title>
        <authorList>
            <person name="Zhang J."/>
            <person name="Kudrna D."/>
            <person name="Lee S."/>
            <person name="Talag J."/>
            <person name="Welchert J."/>
            <person name="Wing R.A."/>
        </authorList>
    </citation>
    <scope>NUCLEOTIDE SEQUENCE [LARGE SCALE GENOMIC DNA]</scope>
    <source>
        <strain evidence="2">cv. OR44</strain>
    </source>
</reference>
<dbReference type="HOGENOM" id="CLU_000480_4_1_1"/>
<dbReference type="Gene3D" id="3.50.7.10">
    <property type="entry name" value="GroEL"/>
    <property type="match status" value="1"/>
</dbReference>
<dbReference type="InterPro" id="IPR002423">
    <property type="entry name" value="Cpn60/GroEL/TCP-1"/>
</dbReference>
<protein>
    <recommendedName>
        <fullName evidence="4">1-phosphatidylinositol-3-phosphate 5-kinase</fullName>
    </recommendedName>
</protein>
<dbReference type="FunFam" id="3.50.7.10:FF:000007">
    <property type="entry name" value="1-phosphatidylinositol 3-phosphate 5-kinase isoform X1"/>
    <property type="match status" value="1"/>
</dbReference>
<evidence type="ECO:0000256" key="1">
    <source>
        <dbReference type="SAM" id="MobiDB-lite"/>
    </source>
</evidence>
<feature type="region of interest" description="Disordered" evidence="1">
    <location>
        <begin position="1032"/>
        <end position="1083"/>
    </location>
</feature>
<dbReference type="SUPFAM" id="SSF52029">
    <property type="entry name" value="GroEL apical domain-like"/>
    <property type="match status" value="1"/>
</dbReference>
<feature type="compositionally biased region" description="Low complexity" evidence="1">
    <location>
        <begin position="1034"/>
        <end position="1048"/>
    </location>
</feature>
<keyword evidence="3" id="KW-1185">Reference proteome</keyword>
<feature type="compositionally biased region" description="Pro residues" evidence="1">
    <location>
        <begin position="895"/>
        <end position="911"/>
    </location>
</feature>
<organism evidence="2">
    <name type="scientific">Oryza meridionalis</name>
    <dbReference type="NCBI Taxonomy" id="40149"/>
    <lineage>
        <taxon>Eukaryota</taxon>
        <taxon>Viridiplantae</taxon>
        <taxon>Streptophyta</taxon>
        <taxon>Embryophyta</taxon>
        <taxon>Tracheophyta</taxon>
        <taxon>Spermatophyta</taxon>
        <taxon>Magnoliopsida</taxon>
        <taxon>Liliopsida</taxon>
        <taxon>Poales</taxon>
        <taxon>Poaceae</taxon>
        <taxon>BOP clade</taxon>
        <taxon>Oryzoideae</taxon>
        <taxon>Oryzeae</taxon>
        <taxon>Oryzinae</taxon>
        <taxon>Oryza</taxon>
    </lineage>
</organism>
<dbReference type="Pfam" id="PF00118">
    <property type="entry name" value="Cpn60_TCP1"/>
    <property type="match status" value="1"/>
</dbReference>
<sequence length="1183" mass="127690">MTDCGGGGGERCNLGFRPINGGRGAAMEQRGDGTDGPSVSPPERVPTPSSSRYAGWRRLSSPGPLRCSTRSVGYEDGDDSERYFSPHSEFSQDTSDTDSVSTSISRMYTFRLGTSSPVDSPVRRLGLGDTSPSSRRSCHSPVYPLNSVHGSEDVDYSSFVDSPVCGEQQNNTSIPIDFESNRLIWYPPPPQDEGDDFENGFFEYDDDDYDGNDVGDTNTFTCVNHDHGGEDDSLGIKGKHNIAHKEFLRNALHGHFRALVSQLLQGHGVDPVDVWSDIISSLAWQAATFVRPDTSKGGSMDPTDYVKVKCVASGNPNDSTFIKGVVCSKNVKHKRMVSKHENPRLLLLGGALEHQKASNKLASINSILEQEKEYLKIAVAKIEAQRPHVLLVEKSVPLYAQQLLAKDISLVLNIKRSLLERISRCTGAQIASSIENVTSVRLGQCQTFWIERVSESSSPKNANKKSAKTLMFFDGCPRRLGCTILLRGTSHEELRRVKLALQFALFAAYHLSLETSYLADEGATLPKIPSDLSALPLENHVDGGNCSSSYCLQDFNDFQIVGQKTSDNGCNMPANCLNDSENPLSVDKSFLGPNLNQAEYIGVTNGIYPRSPRSSLDKGCVPPSDIIVQTSKSSPMGPRFHRVESDLDNGWQNTSDEEHAGLAVRDHNENHIEYFPTSDNPQSILVSLSIACPQRGVVCKQSQLFRIKFYGNFDKPLGRYFREDLFNQISCCESCKEPAESHVRCYTHRQGSLTISVRNLASVRLPGENDGKIWMWHRCLRCKPKDGIPPATQRVVMSDAARGLSFGKFLELSFSNHTTANRVASCGHSLQRDCLRFYGYGSMVAVFRYSPVDILSVNLPPAVLDFTYPMAQDWIIKDAADGLSDRDAALDQFATPPPPPPVTAPPPPPVAAPNDCVSSSSSGVAPTSQSLLSSMFAPPSVAQAPQYADPIGVGAGGHQERAVPAKPPALCLAPNASSSLFTAPVPADRQQFAPPPPPSPSPHMSATALLQKAAQMGATSSSSSFLRCLGLDMSSSSSAPPSSSGQQQQHHHHHHQETMQVPLPASSLPEWPPRLQPEPSPMLSSGLGLGLPYDATGGPVSLPELMMGQSTLFSAKPATLDFLGLGVSPTGASTSRGFPTFIQPIGGAVSLAGSATVAAETFGAAHGGQANPWERNPSSSPIL</sequence>
<dbReference type="AlphaFoldDB" id="A0A0E0E060"/>
<feature type="compositionally biased region" description="Pro residues" evidence="1">
    <location>
        <begin position="1070"/>
        <end position="1080"/>
    </location>
</feature>
<evidence type="ECO:0000313" key="2">
    <source>
        <dbReference type="EnsemblPlants" id="OMERI06G11630.2"/>
    </source>
</evidence>
<dbReference type="CDD" id="cd03334">
    <property type="entry name" value="Fab1_TCP"/>
    <property type="match status" value="1"/>
</dbReference>
<evidence type="ECO:0000313" key="3">
    <source>
        <dbReference type="Proteomes" id="UP000008021"/>
    </source>
</evidence>
<dbReference type="InterPro" id="IPR027409">
    <property type="entry name" value="GroEL-like_apical_dom_sf"/>
</dbReference>
<dbReference type="SUPFAM" id="SSF54849">
    <property type="entry name" value="GroEL-intermediate domain like"/>
    <property type="match status" value="1"/>
</dbReference>
<reference evidence="2" key="1">
    <citation type="submission" date="2015-04" db="UniProtKB">
        <authorList>
            <consortium name="EnsemblPlants"/>
        </authorList>
    </citation>
    <scope>IDENTIFICATION</scope>
</reference>
<dbReference type="GO" id="GO:0005524">
    <property type="term" value="F:ATP binding"/>
    <property type="evidence" value="ECO:0007669"/>
    <property type="project" value="InterPro"/>
</dbReference>
<dbReference type="GO" id="GO:0000285">
    <property type="term" value="F:1-phosphatidylinositol-3-phosphate 5-kinase activity"/>
    <property type="evidence" value="ECO:0007669"/>
    <property type="project" value="TreeGrafter"/>
</dbReference>
<evidence type="ECO:0008006" key="4">
    <source>
        <dbReference type="Google" id="ProtNLM"/>
    </source>
</evidence>
<dbReference type="InterPro" id="IPR027410">
    <property type="entry name" value="TCP-1-like_intermed_sf"/>
</dbReference>
<dbReference type="PANTHER" id="PTHR45748">
    <property type="entry name" value="1-PHOSPHATIDYLINOSITOL 3-PHOSPHATE 5-KINASE-RELATED"/>
    <property type="match status" value="1"/>
</dbReference>
<proteinExistence type="predicted"/>
<dbReference type="PANTHER" id="PTHR45748:SF1">
    <property type="entry name" value="1-PHOSPHATIDYLINOSITOL-3-PHOSPHATE 5-KINASE"/>
    <property type="match status" value="1"/>
</dbReference>
<dbReference type="GO" id="GO:0046854">
    <property type="term" value="P:phosphatidylinositol phosphate biosynthetic process"/>
    <property type="evidence" value="ECO:0007669"/>
    <property type="project" value="TreeGrafter"/>
</dbReference>
<dbReference type="EnsemblPlants" id="OMERI06G11630.2">
    <property type="protein sequence ID" value="OMERI06G11630.2"/>
    <property type="gene ID" value="OMERI06G11630"/>
</dbReference>
<dbReference type="Proteomes" id="UP000008021">
    <property type="component" value="Chromosome 6"/>
</dbReference>
<accession>A0A0E0E060</accession>
<feature type="compositionally biased region" description="Gly residues" evidence="1">
    <location>
        <begin position="1"/>
        <end position="10"/>
    </location>
</feature>
<dbReference type="GO" id="GO:0010008">
    <property type="term" value="C:endosome membrane"/>
    <property type="evidence" value="ECO:0007669"/>
    <property type="project" value="TreeGrafter"/>
</dbReference>